<gene>
    <name evidence="1" type="ORF">LTS18_009963</name>
</gene>
<feature type="non-terminal residue" evidence="1">
    <location>
        <position position="1"/>
    </location>
</feature>
<evidence type="ECO:0000313" key="2">
    <source>
        <dbReference type="Proteomes" id="UP001186974"/>
    </source>
</evidence>
<protein>
    <submittedName>
        <fullName evidence="1">Uncharacterized protein</fullName>
    </submittedName>
</protein>
<dbReference type="EMBL" id="JAWDJW010009076">
    <property type="protein sequence ID" value="KAK3059829.1"/>
    <property type="molecule type" value="Genomic_DNA"/>
</dbReference>
<organism evidence="1 2">
    <name type="scientific">Coniosporium uncinatum</name>
    <dbReference type="NCBI Taxonomy" id="93489"/>
    <lineage>
        <taxon>Eukaryota</taxon>
        <taxon>Fungi</taxon>
        <taxon>Dikarya</taxon>
        <taxon>Ascomycota</taxon>
        <taxon>Pezizomycotina</taxon>
        <taxon>Dothideomycetes</taxon>
        <taxon>Dothideomycetes incertae sedis</taxon>
        <taxon>Coniosporium</taxon>
    </lineage>
</organism>
<evidence type="ECO:0000313" key="1">
    <source>
        <dbReference type="EMBL" id="KAK3059829.1"/>
    </source>
</evidence>
<sequence length="251" mass="27103">PFPTVQPFMQQIRADEAAAQEQFEQQVPWANPRIAAQQPRYSSYVFSTPATTGKRTTQPLTNGSASTVTIEANSNPPSSVIAAPGSSLTNEYGQREVADSPIPYAKRTASAASYAKSHPHHNESSEPSHPDWIPAAYANTDLASSSAAAHSFPTHHLPNESPSQRPPSTQYQRDPRDPFSASHYRPNHEPKGFHATELSRAAEGAALRSSPSMTTTTKKKEHGEPIDLMRRQGAGSMSATPVGVPIGRFAH</sequence>
<dbReference type="Proteomes" id="UP001186974">
    <property type="component" value="Unassembled WGS sequence"/>
</dbReference>
<name>A0ACC3D0H2_9PEZI</name>
<keyword evidence="2" id="KW-1185">Reference proteome</keyword>
<proteinExistence type="predicted"/>
<accession>A0ACC3D0H2</accession>
<comment type="caution">
    <text evidence="1">The sequence shown here is derived from an EMBL/GenBank/DDBJ whole genome shotgun (WGS) entry which is preliminary data.</text>
</comment>
<reference evidence="1" key="1">
    <citation type="submission" date="2024-09" db="EMBL/GenBank/DDBJ databases">
        <title>Black Yeasts Isolated from many extreme environments.</title>
        <authorList>
            <person name="Coleine C."/>
            <person name="Stajich J.E."/>
            <person name="Selbmann L."/>
        </authorList>
    </citation>
    <scope>NUCLEOTIDE SEQUENCE</scope>
    <source>
        <strain evidence="1">CCFEE 5737</strain>
    </source>
</reference>